<dbReference type="EMBL" id="SISP01000032">
    <property type="protein sequence ID" value="TBM39811.1"/>
    <property type="molecule type" value="Genomic_DNA"/>
</dbReference>
<dbReference type="Gene3D" id="2.40.50.230">
    <property type="entry name" value="Gp5 N-terminal domain"/>
    <property type="match status" value="1"/>
</dbReference>
<evidence type="ECO:0000313" key="1">
    <source>
        <dbReference type="EMBL" id="TBM39811.1"/>
    </source>
</evidence>
<dbReference type="Gene3D" id="6.20.150.10">
    <property type="match status" value="1"/>
</dbReference>
<proteinExistence type="predicted"/>
<gene>
    <name evidence="1" type="ORF">EYB64_16365</name>
</gene>
<dbReference type="NCBIfam" id="TIGR01644">
    <property type="entry name" value="phage_P2_V"/>
    <property type="match status" value="1"/>
</dbReference>
<name>A0A7Z7VMI4_VIBCL</name>
<dbReference type="SUPFAM" id="SSF69349">
    <property type="entry name" value="Phage fibre proteins"/>
    <property type="match status" value="1"/>
</dbReference>
<dbReference type="InterPro" id="IPR037026">
    <property type="entry name" value="Vgr_OB-fold_dom_sf"/>
</dbReference>
<protein>
    <submittedName>
        <fullName evidence="1">Phage baseplate assembly protein V</fullName>
    </submittedName>
</protein>
<reference evidence="1 2" key="1">
    <citation type="submission" date="2019-02" db="EMBL/GenBank/DDBJ databases">
        <title>Genomic plasticity associated with the antimicrobial resistance in Vibrio cholerae.</title>
        <authorList>
            <person name="Verma J."/>
            <person name="Bag S."/>
            <person name="Saha B."/>
            <person name="Kumar P."/>
            <person name="Ghosh T.S."/>
            <person name="Dayal M."/>
            <person name="Senapati T."/>
            <person name="Mehra S."/>
            <person name="Dey P."/>
            <person name="Desigamani A."/>
            <person name="Kumar D."/>
            <person name="Rana P."/>
            <person name="Kumar B."/>
            <person name="Maiti T.K."/>
            <person name="Sharma N.C."/>
            <person name="Bhadra R.K."/>
            <person name="Mutreja A."/>
            <person name="Nair G.B."/>
            <person name="Ramamurthy T."/>
            <person name="Das B."/>
        </authorList>
    </citation>
    <scope>NUCLEOTIDE SEQUENCE [LARGE SCALE GENOMIC DNA]</scope>
    <source>
        <strain evidence="1 2">IDH06781</strain>
    </source>
</reference>
<accession>A0A7Z7VMI4</accession>
<dbReference type="AlphaFoldDB" id="A0A7Z7VMI4"/>
<sequence length="220" mass="23945">MELSERVSELERKLEEMVVRGVISVSNPEQRWVIVSYGTQERPMTTGKLPIKPIRSGKAIVWWFPEVGEAVTVISPGDLRLGEVYPGSYYDQRPAPSDDPDLFLIEFGDGSKVSHHRGTHQLTIINEGDADVLIKGDVTAVVEGNLDATIKGDSSLRVEGHSKTHCEQSVSLVAKGPIDAKTEQSLMVKSAASMSLESGADMHLKAGGNMKLSASRIDFN</sequence>
<evidence type="ECO:0000313" key="2">
    <source>
        <dbReference type="Proteomes" id="UP000294145"/>
    </source>
</evidence>
<dbReference type="Proteomes" id="UP000294145">
    <property type="component" value="Unassembled WGS sequence"/>
</dbReference>
<comment type="caution">
    <text evidence="1">The sequence shown here is derived from an EMBL/GenBank/DDBJ whole genome shotgun (WGS) entry which is preliminary data.</text>
</comment>
<organism evidence="1 2">
    <name type="scientific">Vibrio cholerae</name>
    <dbReference type="NCBI Taxonomy" id="666"/>
    <lineage>
        <taxon>Bacteria</taxon>
        <taxon>Pseudomonadati</taxon>
        <taxon>Pseudomonadota</taxon>
        <taxon>Gammaproteobacteria</taxon>
        <taxon>Vibrionales</taxon>
        <taxon>Vibrionaceae</taxon>
        <taxon>Vibrio</taxon>
    </lineage>
</organism>
<dbReference type="InterPro" id="IPR013046">
    <property type="entry name" value="GpV/Gp45"/>
</dbReference>
<dbReference type="RefSeq" id="WP_154813907.1">
    <property type="nucleotide sequence ID" value="NZ_SISP01000032.1"/>
</dbReference>